<dbReference type="PANTHER" id="PTHR43390:SF1">
    <property type="entry name" value="CHLOROPLAST PROCESSING PEPTIDASE"/>
    <property type="match status" value="1"/>
</dbReference>
<dbReference type="InterPro" id="IPR019756">
    <property type="entry name" value="Pept_S26A_signal_pept_1_Ser-AS"/>
</dbReference>
<dbReference type="NCBIfam" id="TIGR02227">
    <property type="entry name" value="sigpep_I_bact"/>
    <property type="match status" value="1"/>
</dbReference>
<dbReference type="InterPro" id="IPR019758">
    <property type="entry name" value="Pept_S26A_signal_pept_1_CS"/>
</dbReference>
<dbReference type="GO" id="GO:0006465">
    <property type="term" value="P:signal peptide processing"/>
    <property type="evidence" value="ECO:0007669"/>
    <property type="project" value="InterPro"/>
</dbReference>
<dbReference type="EMBL" id="NGLE02000001">
    <property type="protein sequence ID" value="MEI5994264.1"/>
    <property type="molecule type" value="Genomic_DNA"/>
</dbReference>
<dbReference type="PROSITE" id="PS00760">
    <property type="entry name" value="SPASE_I_2"/>
    <property type="match status" value="1"/>
</dbReference>
<dbReference type="PROSITE" id="PS00501">
    <property type="entry name" value="SPASE_I_1"/>
    <property type="match status" value="1"/>
</dbReference>
<feature type="domain" description="Peptidase S26" evidence="11">
    <location>
        <begin position="56"/>
        <end position="219"/>
    </location>
</feature>
<proteinExistence type="inferred from homology"/>
<protein>
    <recommendedName>
        <fullName evidence="4 8">Signal peptidase I</fullName>
        <ecNumber evidence="4 8">3.4.21.89</ecNumber>
    </recommendedName>
</protein>
<evidence type="ECO:0000259" key="11">
    <source>
        <dbReference type="Pfam" id="PF10502"/>
    </source>
</evidence>
<comment type="caution">
    <text evidence="13">The sequence shown here is derived from an EMBL/GenBank/DDBJ whole genome shotgun (WGS) entry which is preliminary data.</text>
</comment>
<dbReference type="EMBL" id="NGLE01000002">
    <property type="protein sequence ID" value="OTO08739.1"/>
    <property type="molecule type" value="Genomic_DNA"/>
</dbReference>
<evidence type="ECO:0000256" key="5">
    <source>
        <dbReference type="ARBA" id="ARBA00022670"/>
    </source>
</evidence>
<evidence type="ECO:0000313" key="13">
    <source>
        <dbReference type="EMBL" id="OTO08739.1"/>
    </source>
</evidence>
<gene>
    <name evidence="13" type="ORF">A5880_001739</name>
    <name evidence="12" type="ORF">A5880_001822</name>
</gene>
<accession>A0A242CEZ8</accession>
<sequence>MSKKNEVKMRSKRKYKKSTPLSKGTNKHSKKKRKRTSKVENKKRSLWNFLRDRNSVVLLLVFIFFIIVQMKFLAHKVDGVSMEPTFHNKDYVLLKKTKKIQRYEIVTFQPKEDKSSSYIKRVIGMPGDYIWIDGNNLFLAYKDSTQQSVEIPKKIENMSDGMIKMTVSNEAASELARYKKIPKGYYFVQGDNRNNSNDSRNFGLVKDEQIEGTFVFRYFPFHKMGVPK</sequence>
<dbReference type="InterPro" id="IPR000223">
    <property type="entry name" value="Pept_S26A_signal_pept_1"/>
</dbReference>
<evidence type="ECO:0000256" key="2">
    <source>
        <dbReference type="ARBA" id="ARBA00004401"/>
    </source>
</evidence>
<evidence type="ECO:0000256" key="7">
    <source>
        <dbReference type="PIRSR" id="PIRSR600223-1"/>
    </source>
</evidence>
<dbReference type="InterPro" id="IPR019757">
    <property type="entry name" value="Pept_S26A_signal_pept_1_Lys-AS"/>
</dbReference>
<feature type="region of interest" description="Disordered" evidence="10">
    <location>
        <begin position="1"/>
        <end position="39"/>
    </location>
</feature>
<evidence type="ECO:0000256" key="10">
    <source>
        <dbReference type="SAM" id="MobiDB-lite"/>
    </source>
</evidence>
<dbReference type="Proteomes" id="UP000195139">
    <property type="component" value="Unassembled WGS sequence"/>
</dbReference>
<dbReference type="PRINTS" id="PR00727">
    <property type="entry name" value="LEADERPTASE"/>
</dbReference>
<feature type="compositionally biased region" description="Basic residues" evidence="10">
    <location>
        <begin position="25"/>
        <end position="36"/>
    </location>
</feature>
<dbReference type="GO" id="GO:0005886">
    <property type="term" value="C:plasma membrane"/>
    <property type="evidence" value="ECO:0007669"/>
    <property type="project" value="UniProtKB-SubCell"/>
</dbReference>
<evidence type="ECO:0000313" key="14">
    <source>
        <dbReference type="Proteomes" id="UP000195139"/>
    </source>
</evidence>
<dbReference type="CDD" id="cd06530">
    <property type="entry name" value="S26_SPase_I"/>
    <property type="match status" value="1"/>
</dbReference>
<dbReference type="GO" id="GO:0009003">
    <property type="term" value="F:signal peptidase activity"/>
    <property type="evidence" value="ECO:0007669"/>
    <property type="project" value="UniProtKB-EC"/>
</dbReference>
<name>A0A242CEZ8_9ENTE</name>
<comment type="similarity">
    <text evidence="3 9">Belongs to the peptidase S26 family.</text>
</comment>
<dbReference type="AlphaFoldDB" id="A0A242CEZ8"/>
<dbReference type="InterPro" id="IPR036286">
    <property type="entry name" value="LexA/Signal_pep-like_sf"/>
</dbReference>
<evidence type="ECO:0000256" key="6">
    <source>
        <dbReference type="ARBA" id="ARBA00022801"/>
    </source>
</evidence>
<evidence type="ECO:0000256" key="9">
    <source>
        <dbReference type="RuleBase" id="RU362042"/>
    </source>
</evidence>
<comment type="subcellular location">
    <subcellularLocation>
        <location evidence="2">Cell membrane</location>
        <topology evidence="2">Single-pass type II membrane protein</topology>
    </subcellularLocation>
    <subcellularLocation>
        <location evidence="9">Membrane</location>
        <topology evidence="9">Single-pass type II membrane protein</topology>
    </subcellularLocation>
</comment>
<dbReference type="InterPro" id="IPR019533">
    <property type="entry name" value="Peptidase_S26"/>
</dbReference>
<feature type="active site" evidence="7">
    <location>
        <position position="120"/>
    </location>
</feature>
<dbReference type="PANTHER" id="PTHR43390">
    <property type="entry name" value="SIGNAL PEPTIDASE I"/>
    <property type="match status" value="1"/>
</dbReference>
<organism evidence="13">
    <name type="scientific">Candidatus Enterococcus mansonii</name>
    <dbReference type="NCBI Taxonomy" id="1834181"/>
    <lineage>
        <taxon>Bacteria</taxon>
        <taxon>Bacillati</taxon>
        <taxon>Bacillota</taxon>
        <taxon>Bacilli</taxon>
        <taxon>Lactobacillales</taxon>
        <taxon>Enterococcaceae</taxon>
        <taxon>Enterococcus</taxon>
    </lineage>
</organism>
<reference evidence="12 14" key="2">
    <citation type="submission" date="2018-07" db="EMBL/GenBank/DDBJ databases">
        <title>The Genome Sequence of Enterococcus sp. DIV0659b.</title>
        <authorList>
            <consortium name="The Broad Institute Genomics Platform"/>
            <consortium name="The Broad Institute Genomic Center for Infectious Diseases"/>
            <person name="Earl A."/>
            <person name="Manson A."/>
            <person name="Schwartman J."/>
            <person name="Gilmore M."/>
            <person name="Abouelleil A."/>
            <person name="Cao P."/>
            <person name="Chapman S."/>
            <person name="Cusick C."/>
            <person name="Shea T."/>
            <person name="Young S."/>
            <person name="Neafsey D."/>
            <person name="Nusbaum C."/>
            <person name="Birren B."/>
        </authorList>
    </citation>
    <scope>NUCLEOTIDE SEQUENCE [LARGE SCALE GENOMIC DNA]</scope>
    <source>
        <strain evidence="12 14">4G2_DIV0659</strain>
    </source>
</reference>
<evidence type="ECO:0000256" key="8">
    <source>
        <dbReference type="RuleBase" id="RU003993"/>
    </source>
</evidence>
<feature type="active site" evidence="7">
    <location>
        <position position="81"/>
    </location>
</feature>
<dbReference type="Pfam" id="PF10502">
    <property type="entry name" value="Peptidase_S26"/>
    <property type="match status" value="1"/>
</dbReference>
<evidence type="ECO:0000256" key="1">
    <source>
        <dbReference type="ARBA" id="ARBA00000677"/>
    </source>
</evidence>
<evidence type="ECO:0000256" key="4">
    <source>
        <dbReference type="ARBA" id="ARBA00013208"/>
    </source>
</evidence>
<evidence type="ECO:0000256" key="3">
    <source>
        <dbReference type="ARBA" id="ARBA00009370"/>
    </source>
</evidence>
<dbReference type="Gene3D" id="2.10.109.10">
    <property type="entry name" value="Umud Fragment, subunit A"/>
    <property type="match status" value="1"/>
</dbReference>
<evidence type="ECO:0000313" key="12">
    <source>
        <dbReference type="EMBL" id="MEI5994264.1"/>
    </source>
</evidence>
<reference evidence="13" key="1">
    <citation type="submission" date="2017-05" db="EMBL/GenBank/DDBJ databases">
        <title>The Genome Sequence of Enterococcus sp. 4G2_DIV0659.</title>
        <authorList>
            <consortium name="The Broad Institute Genomics Platform"/>
            <consortium name="The Broad Institute Genomic Center for Infectious Diseases"/>
            <person name="Earl A."/>
            <person name="Manson A."/>
            <person name="Schwartman J."/>
            <person name="Gilmore M."/>
            <person name="Abouelleil A."/>
            <person name="Cao P."/>
            <person name="Chapman S."/>
            <person name="Cusick C."/>
            <person name="Shea T."/>
            <person name="Young S."/>
            <person name="Neafsey D."/>
            <person name="Nusbaum C."/>
            <person name="Birren B."/>
        </authorList>
    </citation>
    <scope>NUCLEOTIDE SEQUENCE [LARGE SCALE GENOMIC DNA]</scope>
    <source>
        <strain evidence="13">4G2_DIV0659</strain>
    </source>
</reference>
<comment type="catalytic activity">
    <reaction evidence="1 8">
        <text>Cleavage of hydrophobic, N-terminal signal or leader sequences from secreted and periplasmic proteins.</text>
        <dbReference type="EC" id="3.4.21.89"/>
    </reaction>
</comment>
<dbReference type="PROSITE" id="PS00761">
    <property type="entry name" value="SPASE_I_3"/>
    <property type="match status" value="1"/>
</dbReference>
<dbReference type="SUPFAM" id="SSF51306">
    <property type="entry name" value="LexA/Signal peptidase"/>
    <property type="match status" value="1"/>
</dbReference>
<dbReference type="EC" id="3.4.21.89" evidence="4 8"/>
<keyword evidence="5 8" id="KW-0645">Protease</keyword>
<keyword evidence="6 8" id="KW-0378">Hydrolase</keyword>
<dbReference type="GO" id="GO:0004252">
    <property type="term" value="F:serine-type endopeptidase activity"/>
    <property type="evidence" value="ECO:0007669"/>
    <property type="project" value="InterPro"/>
</dbReference>
<keyword evidence="14" id="KW-1185">Reference proteome</keyword>
<dbReference type="STRING" id="1834181.A5880_001739"/>